<proteinExistence type="predicted"/>
<name>A0A4Q7KP26_9PSEU</name>
<organism evidence="2 3">
    <name type="scientific">Herbihabitans rhizosphaerae</name>
    <dbReference type="NCBI Taxonomy" id="1872711"/>
    <lineage>
        <taxon>Bacteria</taxon>
        <taxon>Bacillati</taxon>
        <taxon>Actinomycetota</taxon>
        <taxon>Actinomycetes</taxon>
        <taxon>Pseudonocardiales</taxon>
        <taxon>Pseudonocardiaceae</taxon>
        <taxon>Herbihabitans</taxon>
    </lineage>
</organism>
<evidence type="ECO:0000313" key="2">
    <source>
        <dbReference type="EMBL" id="RZS37730.1"/>
    </source>
</evidence>
<sequence>MEEHSVAEAERYVAEVQELLTAPRDRECLACYVERMVDEFGCDNTLRWAEHWRDASAPRATALRKRLNAGGGYCDCEVLLNVYPERLPSDVDDPLTPCDGVSRRGSTKPCAKPLPPPLG</sequence>
<dbReference type="RefSeq" id="WP_130345181.1">
    <property type="nucleotide sequence ID" value="NZ_SGWQ01000005.1"/>
</dbReference>
<evidence type="ECO:0000256" key="1">
    <source>
        <dbReference type="SAM" id="MobiDB-lite"/>
    </source>
</evidence>
<gene>
    <name evidence="2" type="ORF">EV193_105288</name>
</gene>
<dbReference type="OrthoDB" id="95751at2"/>
<keyword evidence="3" id="KW-1185">Reference proteome</keyword>
<comment type="caution">
    <text evidence="2">The sequence shown here is derived from an EMBL/GenBank/DDBJ whole genome shotgun (WGS) entry which is preliminary data.</text>
</comment>
<protein>
    <submittedName>
        <fullName evidence="2">Uncharacterized protein DUF2695</fullName>
    </submittedName>
</protein>
<evidence type="ECO:0000313" key="3">
    <source>
        <dbReference type="Proteomes" id="UP000294257"/>
    </source>
</evidence>
<reference evidence="2 3" key="1">
    <citation type="submission" date="2019-02" db="EMBL/GenBank/DDBJ databases">
        <title>Genomic Encyclopedia of Type Strains, Phase IV (KMG-IV): sequencing the most valuable type-strain genomes for metagenomic binning, comparative biology and taxonomic classification.</title>
        <authorList>
            <person name="Goeker M."/>
        </authorList>
    </citation>
    <scope>NUCLEOTIDE SEQUENCE [LARGE SCALE GENOMIC DNA]</scope>
    <source>
        <strain evidence="2 3">DSM 101727</strain>
    </source>
</reference>
<accession>A0A4Q7KP26</accession>
<dbReference type="EMBL" id="SGWQ01000005">
    <property type="protein sequence ID" value="RZS37730.1"/>
    <property type="molecule type" value="Genomic_DNA"/>
</dbReference>
<dbReference type="InterPro" id="IPR024248">
    <property type="entry name" value="DUF2695"/>
</dbReference>
<feature type="region of interest" description="Disordered" evidence="1">
    <location>
        <begin position="89"/>
        <end position="119"/>
    </location>
</feature>
<dbReference type="Pfam" id="PF10905">
    <property type="entry name" value="DUF2695"/>
    <property type="match status" value="1"/>
</dbReference>
<dbReference type="AlphaFoldDB" id="A0A4Q7KP26"/>
<dbReference type="Proteomes" id="UP000294257">
    <property type="component" value="Unassembled WGS sequence"/>
</dbReference>